<gene>
    <name evidence="1" type="ORF">AYI68_g2148</name>
</gene>
<evidence type="ECO:0000313" key="1">
    <source>
        <dbReference type="EMBL" id="OLY83704.1"/>
    </source>
</evidence>
<proteinExistence type="predicted"/>
<keyword evidence="2" id="KW-1185">Reference proteome</keyword>
<dbReference type="Proteomes" id="UP000187455">
    <property type="component" value="Unassembled WGS sequence"/>
</dbReference>
<comment type="caution">
    <text evidence="1">The sequence shown here is derived from an EMBL/GenBank/DDBJ whole genome shotgun (WGS) entry which is preliminary data.</text>
</comment>
<organism evidence="1 2">
    <name type="scientific">Smittium mucronatum</name>
    <dbReference type="NCBI Taxonomy" id="133383"/>
    <lineage>
        <taxon>Eukaryota</taxon>
        <taxon>Fungi</taxon>
        <taxon>Fungi incertae sedis</taxon>
        <taxon>Zoopagomycota</taxon>
        <taxon>Kickxellomycotina</taxon>
        <taxon>Harpellomycetes</taxon>
        <taxon>Harpellales</taxon>
        <taxon>Legeriomycetaceae</taxon>
        <taxon>Smittium</taxon>
    </lineage>
</organism>
<accession>A0A1R0H3L2</accession>
<dbReference type="EMBL" id="LSSL01000782">
    <property type="protein sequence ID" value="OLY83704.1"/>
    <property type="molecule type" value="Genomic_DNA"/>
</dbReference>
<evidence type="ECO:0000313" key="2">
    <source>
        <dbReference type="Proteomes" id="UP000187455"/>
    </source>
</evidence>
<protein>
    <submittedName>
        <fullName evidence="1">Uncharacterized protein</fullName>
    </submittedName>
</protein>
<reference evidence="1 2" key="1">
    <citation type="journal article" date="2016" name="Mol. Biol. Evol.">
        <title>Genome-Wide Survey of Gut Fungi (Harpellales) Reveals the First Horizontally Transferred Ubiquitin Gene from a Mosquito Host.</title>
        <authorList>
            <person name="Wang Y."/>
            <person name="White M.M."/>
            <person name="Kvist S."/>
            <person name="Moncalvo J.M."/>
        </authorList>
    </citation>
    <scope>NUCLEOTIDE SEQUENCE [LARGE SCALE GENOMIC DNA]</scope>
    <source>
        <strain evidence="1 2">ALG-7-W6</strain>
    </source>
</reference>
<sequence length="84" mass="9411">MSERIDAGMSRLIVSFRCLSHREQFNKMWSTVSGTPILRRTVRKVPTPFYRCLGGQVIGHGTAAEDSSSFLFHRFFGQPSAGGF</sequence>
<name>A0A1R0H3L2_9FUNG</name>
<dbReference type="AlphaFoldDB" id="A0A1R0H3L2"/>